<accession>A0A822ZRG0</accession>
<dbReference type="AlphaFoldDB" id="A0A822ZRG0"/>
<keyword evidence="2" id="KW-1185">Reference proteome</keyword>
<sequence>MKEESSFCFYTTPSPGWDKKAQQFAERSFRCAHLIFSYISAAQTRERSTQELSMIAQDTISEFMKLVSLLDASILSDHKRIRKGPLPNFTHVNPNELMDYHDFLIKELELP</sequence>
<evidence type="ECO:0000313" key="2">
    <source>
        <dbReference type="Proteomes" id="UP000607653"/>
    </source>
</evidence>
<gene>
    <name evidence="1" type="ORF">HUJ06_017769</name>
</gene>
<dbReference type="EMBL" id="DUZY01000008">
    <property type="protein sequence ID" value="DAD47832.1"/>
    <property type="molecule type" value="Genomic_DNA"/>
</dbReference>
<comment type="caution">
    <text evidence="1">The sequence shown here is derived from an EMBL/GenBank/DDBJ whole genome shotgun (WGS) entry which is preliminary data.</text>
</comment>
<dbReference type="Proteomes" id="UP000607653">
    <property type="component" value="Unassembled WGS sequence"/>
</dbReference>
<protein>
    <submittedName>
        <fullName evidence="1">Uncharacterized protein</fullName>
    </submittedName>
</protein>
<reference evidence="1 2" key="1">
    <citation type="journal article" date="2020" name="Mol. Biol. Evol.">
        <title>Distinct Expression and Methylation Patterns for Genes with Different Fates following a Single Whole-Genome Duplication in Flowering Plants.</title>
        <authorList>
            <person name="Shi T."/>
            <person name="Rahmani R.S."/>
            <person name="Gugger P.F."/>
            <person name="Wang M."/>
            <person name="Li H."/>
            <person name="Zhang Y."/>
            <person name="Li Z."/>
            <person name="Wang Q."/>
            <person name="Van de Peer Y."/>
            <person name="Marchal K."/>
            <person name="Chen J."/>
        </authorList>
    </citation>
    <scope>NUCLEOTIDE SEQUENCE [LARGE SCALE GENOMIC DNA]</scope>
    <source>
        <tissue evidence="1">Leaf</tissue>
    </source>
</reference>
<proteinExistence type="predicted"/>
<evidence type="ECO:0000313" key="1">
    <source>
        <dbReference type="EMBL" id="DAD47832.1"/>
    </source>
</evidence>
<name>A0A822ZRG0_NELNU</name>
<organism evidence="1 2">
    <name type="scientific">Nelumbo nucifera</name>
    <name type="common">Sacred lotus</name>
    <dbReference type="NCBI Taxonomy" id="4432"/>
    <lineage>
        <taxon>Eukaryota</taxon>
        <taxon>Viridiplantae</taxon>
        <taxon>Streptophyta</taxon>
        <taxon>Embryophyta</taxon>
        <taxon>Tracheophyta</taxon>
        <taxon>Spermatophyta</taxon>
        <taxon>Magnoliopsida</taxon>
        <taxon>Proteales</taxon>
        <taxon>Nelumbonaceae</taxon>
        <taxon>Nelumbo</taxon>
    </lineage>
</organism>